<feature type="coiled-coil region" evidence="7">
    <location>
        <begin position="322"/>
        <end position="440"/>
    </location>
</feature>
<protein>
    <recommendedName>
        <fullName evidence="3">RING-type E3 ubiquitin transferase</fullName>
        <ecNumber evidence="3">2.3.2.27</ecNumber>
    </recommendedName>
</protein>
<dbReference type="GO" id="GO:0004672">
    <property type="term" value="F:protein kinase activity"/>
    <property type="evidence" value="ECO:0007669"/>
    <property type="project" value="InterPro"/>
</dbReference>
<dbReference type="InterPro" id="IPR014729">
    <property type="entry name" value="Rossmann-like_a/b/a_fold"/>
</dbReference>
<dbReference type="InterPro" id="IPR013083">
    <property type="entry name" value="Znf_RING/FYVE/PHD"/>
</dbReference>
<evidence type="ECO:0000256" key="6">
    <source>
        <dbReference type="PROSITE-ProRule" id="PRU10141"/>
    </source>
</evidence>
<feature type="compositionally biased region" description="Low complexity" evidence="8">
    <location>
        <begin position="197"/>
        <end position="214"/>
    </location>
</feature>
<dbReference type="Pfam" id="PF04564">
    <property type="entry name" value="U-box"/>
    <property type="match status" value="1"/>
</dbReference>
<feature type="domain" description="Protein kinase" evidence="9">
    <location>
        <begin position="477"/>
        <end position="731"/>
    </location>
</feature>
<comment type="catalytic activity">
    <reaction evidence="1">
        <text>S-ubiquitinyl-[E2 ubiquitin-conjugating enzyme]-L-cysteine + [acceptor protein]-L-lysine = [E2 ubiquitin-conjugating enzyme]-L-cysteine + N(6)-ubiquitinyl-[acceptor protein]-L-lysine.</text>
        <dbReference type="EC" id="2.3.2.27"/>
    </reaction>
</comment>
<proteinExistence type="predicted"/>
<evidence type="ECO:0000256" key="8">
    <source>
        <dbReference type="SAM" id="MobiDB-lite"/>
    </source>
</evidence>
<reference evidence="11" key="1">
    <citation type="submission" date="2022-08" db="EMBL/GenBank/DDBJ databases">
        <authorList>
            <person name="Marques A."/>
        </authorList>
    </citation>
    <scope>NUCLEOTIDE SEQUENCE</scope>
    <source>
        <strain evidence="11">RhyPub2mFocal</strain>
        <tissue evidence="11">Leaves</tissue>
    </source>
</reference>
<accession>A0AAV8EX27</accession>
<dbReference type="CDD" id="cd16655">
    <property type="entry name" value="RING-Ubox_WDSUB1-like"/>
    <property type="match status" value="1"/>
</dbReference>
<name>A0AAV8EX27_9POAL</name>
<dbReference type="InterPro" id="IPR000719">
    <property type="entry name" value="Prot_kinase_dom"/>
</dbReference>
<dbReference type="AlphaFoldDB" id="A0AAV8EX27"/>
<dbReference type="SUPFAM" id="SSF52402">
    <property type="entry name" value="Adenine nucleotide alpha hydrolases-like"/>
    <property type="match status" value="1"/>
</dbReference>
<gene>
    <name evidence="11" type="ORF">LUZ62_036540</name>
</gene>
<sequence length="825" mass="93194">MEEIEERREENEAPIEKVYVAVGKEVRESKANFFFFDNKANLIWALQNFDRNKQLVIAHVHKPATTINIMGAQFPVSQLAEQEVTAYRLVEKGKMDKVLKEYTDICLSQKVEAEKIVIEKDDTAQGIIDLIHENGVTELVMGAAADRRYSRRLKTLRSRKALLVEQKAELWCKIFFVCRGNLICTREATEGVISPKAASSSSSNLSARSNSLVSDLHRPSAQPSMQSSYFPPRSNLINCTYAEDMLLTMASSNSSQWTNGSSHKETMDSYSTEKPGRSNVLEEGPSTVPCDAEDGYQTQSSSPHNGSADEVSIEDIDLYDRLRGAITEAEDLKNEAYEATRRRQKAERDLLEASKKAKAAESLHLQELRRRKDVEERLAREKLEMDQDKQQLDNILAQINRAHEQRIALELRISESEAMVNDFEKKLTEAYHLLESLRQEQLMNAERKEQDCSSSADFKSSSREFVYQELIHMTDGFDESKKIGEGSHGSIFKGLLDNTTVAIKMLNHDCYQKHEFSQKVENITKARHPNLISLVGACLEAHALIYEYAPHGSLEDYLHKKNHSLTWQVRARVASELCNALTYLHSTQPNPIAHGNLKPSNILFDSNYSVKLSDLHLGMAFSRSYTSRRSTVAYVEPELLATGELIPACDMYSFGVLLLVLLSGRPAFRIKKVVQEALDKETLHEVLDGSAGDWPLEVTKELARLALRCCDIKRDSRPGIEEVRKVVEPLMNAAKTSKLRSWSIGSESEFGGSVPPYFMCPILKEIMKDPQIAADGFTYEAEAIKGWLQSGHDTSPMTNLKLPSDELTPNHALRSAIQEWQQRRR</sequence>
<keyword evidence="11" id="KW-0418">Kinase</keyword>
<evidence type="ECO:0000256" key="2">
    <source>
        <dbReference type="ARBA" id="ARBA00004906"/>
    </source>
</evidence>
<dbReference type="GO" id="GO:0016567">
    <property type="term" value="P:protein ubiquitination"/>
    <property type="evidence" value="ECO:0007669"/>
    <property type="project" value="InterPro"/>
</dbReference>
<dbReference type="Gene3D" id="1.10.510.10">
    <property type="entry name" value="Transferase(Phosphotransferase) domain 1"/>
    <property type="match status" value="1"/>
</dbReference>
<keyword evidence="6" id="KW-0067">ATP-binding</keyword>
<dbReference type="PANTHER" id="PTHR45647">
    <property type="entry name" value="OS02G0152300 PROTEIN"/>
    <property type="match status" value="1"/>
</dbReference>
<organism evidence="11 12">
    <name type="scientific">Rhynchospora pubera</name>
    <dbReference type="NCBI Taxonomy" id="906938"/>
    <lineage>
        <taxon>Eukaryota</taxon>
        <taxon>Viridiplantae</taxon>
        <taxon>Streptophyta</taxon>
        <taxon>Embryophyta</taxon>
        <taxon>Tracheophyta</taxon>
        <taxon>Spermatophyta</taxon>
        <taxon>Magnoliopsida</taxon>
        <taxon>Liliopsida</taxon>
        <taxon>Poales</taxon>
        <taxon>Cyperaceae</taxon>
        <taxon>Cyperoideae</taxon>
        <taxon>Rhynchosporeae</taxon>
        <taxon>Rhynchospora</taxon>
    </lineage>
</organism>
<dbReference type="SUPFAM" id="SSF57850">
    <property type="entry name" value="RING/U-box"/>
    <property type="match status" value="1"/>
</dbReference>
<keyword evidence="5" id="KW-0833">Ubl conjugation pathway</keyword>
<dbReference type="InterPro" id="IPR051348">
    <property type="entry name" value="U-box_ubiquitin_ligases"/>
</dbReference>
<dbReference type="PANTHER" id="PTHR45647:SF94">
    <property type="entry name" value="OS02G0822900 PROTEIN"/>
    <property type="match status" value="1"/>
</dbReference>
<dbReference type="InterPro" id="IPR003613">
    <property type="entry name" value="Ubox_domain"/>
</dbReference>
<dbReference type="Gene3D" id="3.30.200.20">
    <property type="entry name" value="Phosphorylase Kinase, domain 1"/>
    <property type="match status" value="1"/>
</dbReference>
<evidence type="ECO:0000256" key="3">
    <source>
        <dbReference type="ARBA" id="ARBA00012483"/>
    </source>
</evidence>
<keyword evidence="12" id="KW-1185">Reference proteome</keyword>
<evidence type="ECO:0000313" key="11">
    <source>
        <dbReference type="EMBL" id="KAJ4785294.1"/>
    </source>
</evidence>
<dbReference type="EMBL" id="JAMFTS010000002">
    <property type="protein sequence ID" value="KAJ4785294.1"/>
    <property type="molecule type" value="Genomic_DNA"/>
</dbReference>
<evidence type="ECO:0000259" key="10">
    <source>
        <dbReference type="PROSITE" id="PS51698"/>
    </source>
</evidence>
<evidence type="ECO:0000256" key="1">
    <source>
        <dbReference type="ARBA" id="ARBA00000900"/>
    </source>
</evidence>
<dbReference type="Pfam" id="PF07714">
    <property type="entry name" value="PK_Tyr_Ser-Thr"/>
    <property type="match status" value="1"/>
</dbReference>
<dbReference type="CDD" id="cd01989">
    <property type="entry name" value="USP_STK_Ubox_N"/>
    <property type="match status" value="1"/>
</dbReference>
<feature type="domain" description="U-box" evidence="10">
    <location>
        <begin position="753"/>
        <end position="825"/>
    </location>
</feature>
<evidence type="ECO:0000259" key="9">
    <source>
        <dbReference type="PROSITE" id="PS50011"/>
    </source>
</evidence>
<dbReference type="GO" id="GO:0005524">
    <property type="term" value="F:ATP binding"/>
    <property type="evidence" value="ECO:0007669"/>
    <property type="project" value="UniProtKB-UniRule"/>
</dbReference>
<evidence type="ECO:0000256" key="5">
    <source>
        <dbReference type="ARBA" id="ARBA00022786"/>
    </source>
</evidence>
<feature type="region of interest" description="Disordered" evidence="8">
    <location>
        <begin position="195"/>
        <end position="229"/>
    </location>
</feature>
<dbReference type="PROSITE" id="PS00107">
    <property type="entry name" value="PROTEIN_KINASE_ATP"/>
    <property type="match status" value="1"/>
</dbReference>
<comment type="pathway">
    <text evidence="2">Protein modification; protein ubiquitination.</text>
</comment>
<dbReference type="InterPro" id="IPR011009">
    <property type="entry name" value="Kinase-like_dom_sf"/>
</dbReference>
<dbReference type="SUPFAM" id="SSF56112">
    <property type="entry name" value="Protein kinase-like (PK-like)"/>
    <property type="match status" value="1"/>
</dbReference>
<evidence type="ECO:0000256" key="7">
    <source>
        <dbReference type="SAM" id="Coils"/>
    </source>
</evidence>
<dbReference type="Proteomes" id="UP001140206">
    <property type="component" value="Chromosome 2"/>
</dbReference>
<dbReference type="EC" id="2.3.2.27" evidence="3"/>
<feature type="region of interest" description="Disordered" evidence="8">
    <location>
        <begin position="253"/>
        <end position="312"/>
    </location>
</feature>
<dbReference type="SMART" id="SM00504">
    <property type="entry name" value="Ubox"/>
    <property type="match status" value="1"/>
</dbReference>
<feature type="binding site" evidence="6">
    <location>
        <position position="504"/>
    </location>
    <ligand>
        <name>ATP</name>
        <dbReference type="ChEBI" id="CHEBI:30616"/>
    </ligand>
</feature>
<evidence type="ECO:0000256" key="4">
    <source>
        <dbReference type="ARBA" id="ARBA00022679"/>
    </source>
</evidence>
<comment type="caution">
    <text evidence="11">The sequence shown here is derived from an EMBL/GenBank/DDBJ whole genome shotgun (WGS) entry which is preliminary data.</text>
</comment>
<keyword evidence="4" id="KW-0808">Transferase</keyword>
<dbReference type="InterPro" id="IPR001245">
    <property type="entry name" value="Ser-Thr/Tyr_kinase_cat_dom"/>
</dbReference>
<keyword evidence="7" id="KW-0175">Coiled coil</keyword>
<feature type="compositionally biased region" description="Polar residues" evidence="8">
    <location>
        <begin position="296"/>
        <end position="305"/>
    </location>
</feature>
<dbReference type="PROSITE" id="PS50011">
    <property type="entry name" value="PROTEIN_KINASE_DOM"/>
    <property type="match status" value="1"/>
</dbReference>
<dbReference type="InterPro" id="IPR017441">
    <property type="entry name" value="Protein_kinase_ATP_BS"/>
</dbReference>
<keyword evidence="6" id="KW-0547">Nucleotide-binding</keyword>
<dbReference type="PROSITE" id="PS51698">
    <property type="entry name" value="U_BOX"/>
    <property type="match status" value="1"/>
</dbReference>
<dbReference type="Gene3D" id="3.40.50.620">
    <property type="entry name" value="HUPs"/>
    <property type="match status" value="1"/>
</dbReference>
<dbReference type="GO" id="GO:0061630">
    <property type="term" value="F:ubiquitin protein ligase activity"/>
    <property type="evidence" value="ECO:0007669"/>
    <property type="project" value="UniProtKB-EC"/>
</dbReference>
<dbReference type="Gene3D" id="3.30.40.10">
    <property type="entry name" value="Zinc/RING finger domain, C3HC4 (zinc finger)"/>
    <property type="match status" value="1"/>
</dbReference>
<evidence type="ECO:0000313" key="12">
    <source>
        <dbReference type="Proteomes" id="UP001140206"/>
    </source>
</evidence>